<dbReference type="SUPFAM" id="SSF53850">
    <property type="entry name" value="Periplasmic binding protein-like II"/>
    <property type="match status" value="1"/>
</dbReference>
<protein>
    <recommendedName>
        <fullName evidence="11">Ionotropic receptor</fullName>
    </recommendedName>
</protein>
<keyword evidence="2" id="KW-1003">Cell membrane</keyword>
<organism evidence="9 10">
    <name type="scientific">Halocaridina rubra</name>
    <name type="common">Hawaiian red shrimp</name>
    <dbReference type="NCBI Taxonomy" id="373956"/>
    <lineage>
        <taxon>Eukaryota</taxon>
        <taxon>Metazoa</taxon>
        <taxon>Ecdysozoa</taxon>
        <taxon>Arthropoda</taxon>
        <taxon>Crustacea</taxon>
        <taxon>Multicrustacea</taxon>
        <taxon>Malacostraca</taxon>
        <taxon>Eumalacostraca</taxon>
        <taxon>Eucarida</taxon>
        <taxon>Decapoda</taxon>
        <taxon>Pleocyemata</taxon>
        <taxon>Caridea</taxon>
        <taxon>Atyoidea</taxon>
        <taxon>Atyidae</taxon>
        <taxon>Halocaridina</taxon>
    </lineage>
</organism>
<evidence type="ECO:0000313" key="9">
    <source>
        <dbReference type="EMBL" id="KAK7040235.1"/>
    </source>
</evidence>
<keyword evidence="10" id="KW-1185">Reference proteome</keyword>
<dbReference type="EMBL" id="JAXCGZ010021986">
    <property type="protein sequence ID" value="KAK7040235.1"/>
    <property type="molecule type" value="Genomic_DNA"/>
</dbReference>
<keyword evidence="6" id="KW-0675">Receptor</keyword>
<proteinExistence type="predicted"/>
<evidence type="ECO:0000256" key="5">
    <source>
        <dbReference type="ARBA" id="ARBA00023136"/>
    </source>
</evidence>
<feature type="transmembrane region" description="Helical" evidence="8">
    <location>
        <begin position="245"/>
        <end position="265"/>
    </location>
</feature>
<gene>
    <name evidence="9" type="ORF">SK128_015100</name>
</gene>
<evidence type="ECO:0000256" key="2">
    <source>
        <dbReference type="ARBA" id="ARBA00022475"/>
    </source>
</evidence>
<dbReference type="AlphaFoldDB" id="A0AAN8WLH9"/>
<dbReference type="Proteomes" id="UP001381693">
    <property type="component" value="Unassembled WGS sequence"/>
</dbReference>
<dbReference type="InterPro" id="IPR052192">
    <property type="entry name" value="Insect_Ionotropic_Sensory_Rcpt"/>
</dbReference>
<keyword evidence="7" id="KW-0325">Glycoprotein</keyword>
<feature type="non-terminal residue" evidence="9">
    <location>
        <position position="301"/>
    </location>
</feature>
<dbReference type="PANTHER" id="PTHR42643:SF30">
    <property type="entry name" value="IONOTROPIC RECEPTOR 40A-RELATED"/>
    <property type="match status" value="1"/>
</dbReference>
<dbReference type="Gene3D" id="3.40.190.10">
    <property type="entry name" value="Periplasmic binding protein-like II"/>
    <property type="match status" value="1"/>
</dbReference>
<evidence type="ECO:0000256" key="8">
    <source>
        <dbReference type="SAM" id="Phobius"/>
    </source>
</evidence>
<evidence type="ECO:0000256" key="7">
    <source>
        <dbReference type="ARBA" id="ARBA00023180"/>
    </source>
</evidence>
<keyword evidence="5 8" id="KW-0472">Membrane</keyword>
<evidence type="ECO:0000256" key="1">
    <source>
        <dbReference type="ARBA" id="ARBA00004651"/>
    </source>
</evidence>
<sequence length="301" mass="34948">MLSWYVTIIIVSEDFDFLVKFAEICRQTRLQSRDTKLLVITSLRDAKQIQNLLNQFWTYSMMSTLFLNLQQATNSSYRWGLYSHLPYTASGPQNVQIGVWSPKRGLMTKKWLQKSQNKFANFYQASVNVTVLPYLPAWREEKETLANGTVKTVYSGADYTLLMSIANALNFSFNIIPSASWKQVDGQVEEGVSMMATIYHIVLPERTTRYDFTYTYENAYLSFSTFKPSLKPQWQALYYPFTDEVWIVLLLVFPFFTLVLTVVIYTTNQLQLDVKVGGVRIGQELLGEFFGQDLMRHFYNI</sequence>
<comment type="caution">
    <text evidence="9">The sequence shown here is derived from an EMBL/GenBank/DDBJ whole genome shotgun (WGS) entry which is preliminary data.</text>
</comment>
<evidence type="ECO:0000313" key="10">
    <source>
        <dbReference type="Proteomes" id="UP001381693"/>
    </source>
</evidence>
<evidence type="ECO:0008006" key="11">
    <source>
        <dbReference type="Google" id="ProtNLM"/>
    </source>
</evidence>
<keyword evidence="4 8" id="KW-1133">Transmembrane helix</keyword>
<dbReference type="GO" id="GO:0005886">
    <property type="term" value="C:plasma membrane"/>
    <property type="evidence" value="ECO:0007669"/>
    <property type="project" value="UniProtKB-SubCell"/>
</dbReference>
<dbReference type="PANTHER" id="PTHR42643">
    <property type="entry name" value="IONOTROPIC RECEPTOR 20A-RELATED"/>
    <property type="match status" value="1"/>
</dbReference>
<evidence type="ECO:0000256" key="6">
    <source>
        <dbReference type="ARBA" id="ARBA00023170"/>
    </source>
</evidence>
<reference evidence="9 10" key="1">
    <citation type="submission" date="2023-11" db="EMBL/GenBank/DDBJ databases">
        <title>Halocaridina rubra genome assembly.</title>
        <authorList>
            <person name="Smith C."/>
        </authorList>
    </citation>
    <scope>NUCLEOTIDE SEQUENCE [LARGE SCALE GENOMIC DNA]</scope>
    <source>
        <strain evidence="9">EP-1</strain>
        <tissue evidence="9">Whole</tissue>
    </source>
</reference>
<keyword evidence="3 8" id="KW-0812">Transmembrane</keyword>
<accession>A0AAN8WLH9</accession>
<name>A0AAN8WLH9_HALRR</name>
<comment type="subcellular location">
    <subcellularLocation>
        <location evidence="1">Cell membrane</location>
        <topology evidence="1">Multi-pass membrane protein</topology>
    </subcellularLocation>
</comment>
<evidence type="ECO:0000256" key="3">
    <source>
        <dbReference type="ARBA" id="ARBA00022692"/>
    </source>
</evidence>
<evidence type="ECO:0000256" key="4">
    <source>
        <dbReference type="ARBA" id="ARBA00022989"/>
    </source>
</evidence>